<dbReference type="InterPro" id="IPR013155">
    <property type="entry name" value="M/V/L/I-tRNA-synth_anticd-bd"/>
</dbReference>
<evidence type="ECO:0000313" key="11">
    <source>
        <dbReference type="EMBL" id="EKX53504.1"/>
    </source>
</evidence>
<dbReference type="SUPFAM" id="SSF52374">
    <property type="entry name" value="Nucleotidylyl transferase"/>
    <property type="match status" value="1"/>
</dbReference>
<proteinExistence type="inferred from homology"/>
<keyword evidence="4" id="KW-0547">Nucleotide-binding</keyword>
<name>L1JYT7_GUITC</name>
<dbReference type="Gene3D" id="1.10.730.10">
    <property type="entry name" value="Isoleucyl-tRNA Synthetase, Domain 1"/>
    <property type="match status" value="1"/>
</dbReference>
<dbReference type="InterPro" id="IPR014729">
    <property type="entry name" value="Rossmann-like_a/b/a_fold"/>
</dbReference>
<reference evidence="12" key="3">
    <citation type="submission" date="2015-06" db="UniProtKB">
        <authorList>
            <consortium name="EnsemblProtists"/>
        </authorList>
    </citation>
    <scope>IDENTIFICATION</scope>
</reference>
<keyword evidence="7" id="KW-0030">Aminoacyl-tRNA synthetase</keyword>
<dbReference type="FunFam" id="3.90.740.10:FF:000001">
    <property type="entry name" value="Leucine--tRNA ligase, cytoplasmic"/>
    <property type="match status" value="1"/>
</dbReference>
<feature type="domain" description="Methionyl/Valyl/Leucyl/Isoleucyl-tRNA synthetase anticodon-binding" evidence="10">
    <location>
        <begin position="713"/>
        <end position="815"/>
    </location>
</feature>
<evidence type="ECO:0000313" key="13">
    <source>
        <dbReference type="Proteomes" id="UP000011087"/>
    </source>
</evidence>
<dbReference type="InterPro" id="IPR009080">
    <property type="entry name" value="tRNAsynth_Ia_anticodon-bd"/>
</dbReference>
<dbReference type="InterPro" id="IPR004493">
    <property type="entry name" value="Leu-tRNA-synth_Ia_arc/euk"/>
</dbReference>
<evidence type="ECO:0000256" key="7">
    <source>
        <dbReference type="ARBA" id="ARBA00023146"/>
    </source>
</evidence>
<dbReference type="eggNOG" id="KOG0437">
    <property type="taxonomic scope" value="Eukaryota"/>
</dbReference>
<evidence type="ECO:0000256" key="3">
    <source>
        <dbReference type="ARBA" id="ARBA00022598"/>
    </source>
</evidence>
<dbReference type="EnsemblProtists" id="EKX53504">
    <property type="protein sequence ID" value="EKX53504"/>
    <property type="gene ID" value="GUITHDRAFT_157023"/>
</dbReference>
<dbReference type="STRING" id="905079.L1JYT7"/>
<evidence type="ECO:0000313" key="12">
    <source>
        <dbReference type="EnsemblProtists" id="EKX53504"/>
    </source>
</evidence>
<keyword evidence="13" id="KW-1185">Reference proteome</keyword>
<dbReference type="SUPFAM" id="SSF50677">
    <property type="entry name" value="ValRS/IleRS/LeuRS editing domain"/>
    <property type="match status" value="1"/>
</dbReference>
<dbReference type="RefSeq" id="XP_005840484.1">
    <property type="nucleotide sequence ID" value="XM_005840427.1"/>
</dbReference>
<evidence type="ECO:0000259" key="9">
    <source>
        <dbReference type="Pfam" id="PF00133"/>
    </source>
</evidence>
<evidence type="ECO:0000256" key="1">
    <source>
        <dbReference type="ARBA" id="ARBA00005594"/>
    </source>
</evidence>
<reference evidence="13" key="2">
    <citation type="submission" date="2012-11" db="EMBL/GenBank/DDBJ databases">
        <authorList>
            <person name="Kuo A."/>
            <person name="Curtis B.A."/>
            <person name="Tanifuji G."/>
            <person name="Burki F."/>
            <person name="Gruber A."/>
            <person name="Irimia M."/>
            <person name="Maruyama S."/>
            <person name="Arias M.C."/>
            <person name="Ball S.G."/>
            <person name="Gile G.H."/>
            <person name="Hirakawa Y."/>
            <person name="Hopkins J.F."/>
            <person name="Rensing S.A."/>
            <person name="Schmutz J."/>
            <person name="Symeonidi A."/>
            <person name="Elias M."/>
            <person name="Eveleigh R.J."/>
            <person name="Herman E.K."/>
            <person name="Klute M.J."/>
            <person name="Nakayama T."/>
            <person name="Obornik M."/>
            <person name="Reyes-Prieto A."/>
            <person name="Armbrust E.V."/>
            <person name="Aves S.J."/>
            <person name="Beiko R.G."/>
            <person name="Coutinho P."/>
            <person name="Dacks J.B."/>
            <person name="Durnford D.G."/>
            <person name="Fast N.M."/>
            <person name="Green B.R."/>
            <person name="Grisdale C."/>
            <person name="Hempe F."/>
            <person name="Henrissat B."/>
            <person name="Hoppner M.P."/>
            <person name="Ishida K.-I."/>
            <person name="Kim E."/>
            <person name="Koreny L."/>
            <person name="Kroth P.G."/>
            <person name="Liu Y."/>
            <person name="Malik S.-B."/>
            <person name="Maier U.G."/>
            <person name="McRose D."/>
            <person name="Mock T."/>
            <person name="Neilson J.A."/>
            <person name="Onodera N.T."/>
            <person name="Poole A.M."/>
            <person name="Pritham E.J."/>
            <person name="Richards T.A."/>
            <person name="Rocap G."/>
            <person name="Roy S.W."/>
            <person name="Sarai C."/>
            <person name="Schaack S."/>
            <person name="Shirato S."/>
            <person name="Slamovits C.H."/>
            <person name="Spencer D.F."/>
            <person name="Suzuki S."/>
            <person name="Worden A.Z."/>
            <person name="Zauner S."/>
            <person name="Barry K."/>
            <person name="Bell C."/>
            <person name="Bharti A.K."/>
            <person name="Crow J.A."/>
            <person name="Grimwood J."/>
            <person name="Kramer R."/>
            <person name="Lindquist E."/>
            <person name="Lucas S."/>
            <person name="Salamov A."/>
            <person name="McFadden G.I."/>
            <person name="Lane C.E."/>
            <person name="Keeling P.J."/>
            <person name="Gray M.W."/>
            <person name="Grigoriev I.V."/>
            <person name="Archibald J.M."/>
        </authorList>
    </citation>
    <scope>NUCLEOTIDE SEQUENCE</scope>
    <source>
        <strain evidence="13">CCMP2712</strain>
    </source>
</reference>
<dbReference type="Gene3D" id="3.40.50.620">
    <property type="entry name" value="HUPs"/>
    <property type="match status" value="1"/>
</dbReference>
<dbReference type="GO" id="GO:0002161">
    <property type="term" value="F:aminoacyl-tRNA deacylase activity"/>
    <property type="evidence" value="ECO:0007669"/>
    <property type="project" value="InterPro"/>
</dbReference>
<organism evidence="11">
    <name type="scientific">Guillardia theta (strain CCMP2712)</name>
    <name type="common">Cryptophyte</name>
    <dbReference type="NCBI Taxonomy" id="905079"/>
    <lineage>
        <taxon>Eukaryota</taxon>
        <taxon>Cryptophyceae</taxon>
        <taxon>Pyrenomonadales</taxon>
        <taxon>Geminigeraceae</taxon>
        <taxon>Guillardia</taxon>
    </lineage>
</organism>
<evidence type="ECO:0000256" key="2">
    <source>
        <dbReference type="ARBA" id="ARBA00013164"/>
    </source>
</evidence>
<dbReference type="HOGENOM" id="CLU_004174_1_1_1"/>
<dbReference type="EC" id="6.1.1.4" evidence="2"/>
<keyword evidence="5" id="KW-0067">ATP-binding</keyword>
<dbReference type="GO" id="GO:0005524">
    <property type="term" value="F:ATP binding"/>
    <property type="evidence" value="ECO:0007669"/>
    <property type="project" value="UniProtKB-KW"/>
</dbReference>
<accession>L1JYT7</accession>
<dbReference type="PANTHER" id="PTHR45794">
    <property type="entry name" value="LEUCYL-TRNA SYNTHETASE"/>
    <property type="match status" value="1"/>
</dbReference>
<dbReference type="PANTHER" id="PTHR45794:SF1">
    <property type="entry name" value="LEUCINE--TRNA LIGASE, CYTOPLASMIC"/>
    <property type="match status" value="1"/>
</dbReference>
<evidence type="ECO:0000256" key="4">
    <source>
        <dbReference type="ARBA" id="ARBA00022741"/>
    </source>
</evidence>
<dbReference type="Pfam" id="PF00133">
    <property type="entry name" value="tRNA-synt_1"/>
    <property type="match status" value="1"/>
</dbReference>
<dbReference type="SUPFAM" id="SSF47323">
    <property type="entry name" value="Anticodon-binding domain of a subclass of class I aminoacyl-tRNA synthetases"/>
    <property type="match status" value="1"/>
</dbReference>
<dbReference type="KEGG" id="gtt:GUITHDRAFT_157023"/>
<evidence type="ECO:0000259" key="10">
    <source>
        <dbReference type="Pfam" id="PF08264"/>
    </source>
</evidence>
<evidence type="ECO:0000256" key="6">
    <source>
        <dbReference type="ARBA" id="ARBA00022917"/>
    </source>
</evidence>
<sequence>MNGLLHLGHAFSLTKAEFAVGYYRLKGFLCLWPFGFHCTGMPIQAAANLLKQELGESESASGSTPVYLCSATQNMGIPEEQISLFTNASHWLEYFPPKAKRDLQEMGLKIDWRRSFITTEASPWYDAFIKWQFRRLQSLDKIKFGKRHSIYSPLDKQICADHDRAVGEGVCPQSYTLIKMKLLDTSNKVFENISSYDIYLLAATLRPETIYAQTNCWVLPHDKDGNDVTYGCYRSHVANELFIVGDHAARNMAFQGLSPSFGVSECVARIRGQDLLGLRVASPISRLGELRIFPLLNIFMDKGTGIVACVPSVSPEDHIALRDLEAKPKFRAKYGIEDSWMEGLRSDTVIMAPYKKDKGGDKEEEEEKCECIAERACEEFKVASQNDRNSLEMAKIKAYKISLNDGSMTAGPFAGQRVKDVKNLIRDQFIAENLAYDFSEPESKVISRTGDTCVVALTDQWYLNYGEKKWKAQVEQHIRQEMEFFSSDTRGRFLSAIDWLEDWGCSRSFGLGTKLPWDETQVIESLSDSSIYMSFYAIAHLVSSSSLLNDGDEGASAGAGAGGKVDIDPHLVPDEEWDYIFLDARMPDQTVIPQERLKMMRTEFRFWYPVDLRVSGKDLIQNHLLFFLYNHIAIFPPERWPRAVRTNGHVMLNNDKMSKSTGNFLTLREAVDLYSADGMRFALACAGDANEDANFEHSVANSAILKLTYARMADNHYAKQQFRDALICGFDLLLGARDRYRNMVRAMHDGGYLKDLLLRFLQYHTVLIAPICPHYAEHVWSMLGNADSVMHARWPEVKEEDAALTRMTNYIDKLVVELSETVRPRQQLVDWDHVEAVEIFISTSCSPWQVTCLETKKVLPFVQFRIDEFEQRGEEAFEDGVPFEEEAVVQELTSFLLSELPLSSVKTISSKNINHVSP</sequence>
<dbReference type="PaxDb" id="55529-EKX53504"/>
<keyword evidence="6" id="KW-0648">Protein biosynthesis</keyword>
<dbReference type="OrthoDB" id="10249672at2759"/>
<comment type="similarity">
    <text evidence="1">Belongs to the class-I aminoacyl-tRNA synthetase family.</text>
</comment>
<dbReference type="InterPro" id="IPR002300">
    <property type="entry name" value="aa-tRNA-synth_Ia"/>
</dbReference>
<evidence type="ECO:0000256" key="5">
    <source>
        <dbReference type="ARBA" id="ARBA00022840"/>
    </source>
</evidence>
<keyword evidence="3" id="KW-0436">Ligase</keyword>
<dbReference type="Proteomes" id="UP000011087">
    <property type="component" value="Unassembled WGS sequence"/>
</dbReference>
<feature type="domain" description="Aminoacyl-tRNA synthetase class Ia" evidence="9">
    <location>
        <begin position="2"/>
        <end position="695"/>
    </location>
</feature>
<dbReference type="Pfam" id="PF08264">
    <property type="entry name" value="Anticodon_1"/>
    <property type="match status" value="1"/>
</dbReference>
<dbReference type="GeneID" id="17310016"/>
<dbReference type="GO" id="GO:0006429">
    <property type="term" value="P:leucyl-tRNA aminoacylation"/>
    <property type="evidence" value="ECO:0007669"/>
    <property type="project" value="InterPro"/>
</dbReference>
<dbReference type="EMBL" id="JH992970">
    <property type="protein sequence ID" value="EKX53504.1"/>
    <property type="molecule type" value="Genomic_DNA"/>
</dbReference>
<gene>
    <name evidence="11" type="ORF">GUITHDRAFT_157023</name>
</gene>
<dbReference type="InterPro" id="IPR009008">
    <property type="entry name" value="Val/Leu/Ile-tRNA-synth_edit"/>
</dbReference>
<evidence type="ECO:0000256" key="8">
    <source>
        <dbReference type="ARBA" id="ARBA00030520"/>
    </source>
</evidence>
<dbReference type="AlphaFoldDB" id="L1JYT7"/>
<protein>
    <recommendedName>
        <fullName evidence="2">leucine--tRNA ligase</fullName>
        <ecNumber evidence="2">6.1.1.4</ecNumber>
    </recommendedName>
    <alternativeName>
        <fullName evidence="8">Leucyl-tRNA synthetase</fullName>
    </alternativeName>
</protein>
<dbReference type="GO" id="GO:0004823">
    <property type="term" value="F:leucine-tRNA ligase activity"/>
    <property type="evidence" value="ECO:0007669"/>
    <property type="project" value="UniProtKB-EC"/>
</dbReference>
<reference evidence="11 13" key="1">
    <citation type="journal article" date="2012" name="Nature">
        <title>Algal genomes reveal evolutionary mosaicism and the fate of nucleomorphs.</title>
        <authorList>
            <consortium name="DOE Joint Genome Institute"/>
            <person name="Curtis B.A."/>
            <person name="Tanifuji G."/>
            <person name="Burki F."/>
            <person name="Gruber A."/>
            <person name="Irimia M."/>
            <person name="Maruyama S."/>
            <person name="Arias M.C."/>
            <person name="Ball S.G."/>
            <person name="Gile G.H."/>
            <person name="Hirakawa Y."/>
            <person name="Hopkins J.F."/>
            <person name="Kuo A."/>
            <person name="Rensing S.A."/>
            <person name="Schmutz J."/>
            <person name="Symeonidi A."/>
            <person name="Elias M."/>
            <person name="Eveleigh R.J."/>
            <person name="Herman E.K."/>
            <person name="Klute M.J."/>
            <person name="Nakayama T."/>
            <person name="Obornik M."/>
            <person name="Reyes-Prieto A."/>
            <person name="Armbrust E.V."/>
            <person name="Aves S.J."/>
            <person name="Beiko R.G."/>
            <person name="Coutinho P."/>
            <person name="Dacks J.B."/>
            <person name="Durnford D.G."/>
            <person name="Fast N.M."/>
            <person name="Green B.R."/>
            <person name="Grisdale C.J."/>
            <person name="Hempel F."/>
            <person name="Henrissat B."/>
            <person name="Hoppner M.P."/>
            <person name="Ishida K."/>
            <person name="Kim E."/>
            <person name="Koreny L."/>
            <person name="Kroth P.G."/>
            <person name="Liu Y."/>
            <person name="Malik S.B."/>
            <person name="Maier U.G."/>
            <person name="McRose D."/>
            <person name="Mock T."/>
            <person name="Neilson J.A."/>
            <person name="Onodera N.T."/>
            <person name="Poole A.M."/>
            <person name="Pritham E.J."/>
            <person name="Richards T.A."/>
            <person name="Rocap G."/>
            <person name="Roy S.W."/>
            <person name="Sarai C."/>
            <person name="Schaack S."/>
            <person name="Shirato S."/>
            <person name="Slamovits C.H."/>
            <person name="Spencer D.F."/>
            <person name="Suzuki S."/>
            <person name="Worden A.Z."/>
            <person name="Zauner S."/>
            <person name="Barry K."/>
            <person name="Bell C."/>
            <person name="Bharti A.K."/>
            <person name="Crow J.A."/>
            <person name="Grimwood J."/>
            <person name="Kramer R."/>
            <person name="Lindquist E."/>
            <person name="Lucas S."/>
            <person name="Salamov A."/>
            <person name="McFadden G.I."/>
            <person name="Lane C.E."/>
            <person name="Keeling P.J."/>
            <person name="Gray M.W."/>
            <person name="Grigoriev I.V."/>
            <person name="Archibald J.M."/>
        </authorList>
    </citation>
    <scope>NUCLEOTIDE SEQUENCE</scope>
    <source>
        <strain evidence="11 13">CCMP2712</strain>
    </source>
</reference>
<dbReference type="Gene3D" id="3.90.740.10">
    <property type="entry name" value="Valyl/Leucyl/Isoleucyl-tRNA synthetase, editing domain"/>
    <property type="match status" value="1"/>
</dbReference>
<dbReference type="OMA" id="KFIEWQF"/>
<dbReference type="NCBIfam" id="TIGR00395">
    <property type="entry name" value="leuS_arch"/>
    <property type="match status" value="1"/>
</dbReference>